<evidence type="ECO:0000256" key="1">
    <source>
        <dbReference type="ARBA" id="ARBA00004651"/>
    </source>
</evidence>
<accession>A0A285J512</accession>
<dbReference type="SUPFAM" id="SSF103473">
    <property type="entry name" value="MFS general substrate transporter"/>
    <property type="match status" value="1"/>
</dbReference>
<dbReference type="CDD" id="cd06173">
    <property type="entry name" value="MFS_MefA_like"/>
    <property type="match status" value="1"/>
</dbReference>
<evidence type="ECO:0000256" key="3">
    <source>
        <dbReference type="ARBA" id="ARBA00022692"/>
    </source>
</evidence>
<dbReference type="InterPro" id="IPR011701">
    <property type="entry name" value="MFS"/>
</dbReference>
<keyword evidence="4 6" id="KW-1133">Transmembrane helix</keyword>
<sequence>MPALWHDRDFRLVTAGQTVTQLGAEVSALAFPLTAVLLLDATPWQLGVLVAVQNGAFLVAGLPAGVLLDRRRRRPVLILTDVVRAVALTVVTVAAAAGGLSFGLLLAVSAVMSLMRVVFEIGYQTYLPSIVPTRHLVQGNSTVEAIRASGQIAGPSLGGALVQVAGAATALLADALSFLVSALLLWRVRTPEPAAAHAARRRPMVGQMREGIRFVLADPVLRAVAATSALSNLLFVAANALNVFFLVETVGVSAATAGLLFSIGSAAALVAAAVATRLARWLGSARIIWVSVTVTSPFNLLIPLTGPGWRLAFFAAGICVGGAGQLVYAITQLSYRQAVVPAAILGRVNATMRFLVMGLLPVGGLLGGALAGLSSVRTTLWVIAAGLTLAPVFLILSPLRRAREVSPSGPEWPRPR</sequence>
<feature type="transmembrane region" description="Helical" evidence="6">
    <location>
        <begin position="379"/>
        <end position="399"/>
    </location>
</feature>
<dbReference type="Proteomes" id="UP000219612">
    <property type="component" value="Unassembled WGS sequence"/>
</dbReference>
<evidence type="ECO:0000256" key="5">
    <source>
        <dbReference type="ARBA" id="ARBA00023136"/>
    </source>
</evidence>
<dbReference type="PROSITE" id="PS50850">
    <property type="entry name" value="MFS"/>
    <property type="match status" value="1"/>
</dbReference>
<keyword evidence="2" id="KW-1003">Cell membrane</keyword>
<feature type="transmembrane region" description="Helical" evidence="6">
    <location>
        <begin position="88"/>
        <end position="112"/>
    </location>
</feature>
<evidence type="ECO:0000256" key="4">
    <source>
        <dbReference type="ARBA" id="ARBA00022989"/>
    </source>
</evidence>
<proteinExistence type="predicted"/>
<dbReference type="EMBL" id="OBDY01000016">
    <property type="protein sequence ID" value="SNY55302.1"/>
    <property type="molecule type" value="Genomic_DNA"/>
</dbReference>
<dbReference type="GO" id="GO:0022857">
    <property type="term" value="F:transmembrane transporter activity"/>
    <property type="evidence" value="ECO:0007669"/>
    <property type="project" value="InterPro"/>
</dbReference>
<dbReference type="PANTHER" id="PTHR23513:SF6">
    <property type="entry name" value="MAJOR FACILITATOR SUPERFAMILY ASSOCIATED DOMAIN-CONTAINING PROTEIN"/>
    <property type="match status" value="1"/>
</dbReference>
<reference evidence="8 9" key="1">
    <citation type="submission" date="2017-09" db="EMBL/GenBank/DDBJ databases">
        <authorList>
            <person name="Ehlers B."/>
            <person name="Leendertz F.H."/>
        </authorList>
    </citation>
    <scope>NUCLEOTIDE SEQUENCE [LARGE SCALE GENOMIC DNA]</scope>
    <source>
        <strain evidence="8 9">CGMCC 4.6857</strain>
    </source>
</reference>
<feature type="transmembrane region" description="Helical" evidence="6">
    <location>
        <begin position="311"/>
        <end position="331"/>
    </location>
</feature>
<keyword evidence="3 6" id="KW-0812">Transmembrane</keyword>
<evidence type="ECO:0000313" key="9">
    <source>
        <dbReference type="Proteomes" id="UP000219612"/>
    </source>
</evidence>
<evidence type="ECO:0000256" key="2">
    <source>
        <dbReference type="ARBA" id="ARBA00022475"/>
    </source>
</evidence>
<dbReference type="RefSeq" id="WP_097324079.1">
    <property type="nucleotide sequence ID" value="NZ_OBDY01000016.1"/>
</dbReference>
<protein>
    <submittedName>
        <fullName evidence="8">Predicted arabinose efflux permease, MFS family</fullName>
    </submittedName>
</protein>
<feature type="domain" description="Major facilitator superfamily (MFS) profile" evidence="7">
    <location>
        <begin position="220"/>
        <end position="416"/>
    </location>
</feature>
<feature type="transmembrane region" description="Helical" evidence="6">
    <location>
        <begin position="164"/>
        <end position="186"/>
    </location>
</feature>
<organism evidence="8 9">
    <name type="scientific">Paractinoplanes atraurantiacus</name>
    <dbReference type="NCBI Taxonomy" id="1036182"/>
    <lineage>
        <taxon>Bacteria</taxon>
        <taxon>Bacillati</taxon>
        <taxon>Actinomycetota</taxon>
        <taxon>Actinomycetes</taxon>
        <taxon>Micromonosporales</taxon>
        <taxon>Micromonosporaceae</taxon>
        <taxon>Paractinoplanes</taxon>
    </lineage>
</organism>
<evidence type="ECO:0000256" key="6">
    <source>
        <dbReference type="SAM" id="Phobius"/>
    </source>
</evidence>
<feature type="transmembrane region" description="Helical" evidence="6">
    <location>
        <begin position="253"/>
        <end position="275"/>
    </location>
</feature>
<feature type="transmembrane region" description="Helical" evidence="6">
    <location>
        <begin position="287"/>
        <end position="305"/>
    </location>
</feature>
<gene>
    <name evidence="8" type="ORF">SAMN05421748_116107</name>
</gene>
<evidence type="ECO:0000259" key="7">
    <source>
        <dbReference type="PROSITE" id="PS50850"/>
    </source>
</evidence>
<name>A0A285J512_9ACTN</name>
<comment type="subcellular location">
    <subcellularLocation>
        <location evidence="1">Cell membrane</location>
        <topology evidence="1">Multi-pass membrane protein</topology>
    </subcellularLocation>
</comment>
<feature type="transmembrane region" description="Helical" evidence="6">
    <location>
        <begin position="352"/>
        <end position="373"/>
    </location>
</feature>
<dbReference type="OrthoDB" id="9815525at2"/>
<dbReference type="AlphaFoldDB" id="A0A285J512"/>
<dbReference type="GO" id="GO:0005886">
    <property type="term" value="C:plasma membrane"/>
    <property type="evidence" value="ECO:0007669"/>
    <property type="project" value="UniProtKB-SubCell"/>
</dbReference>
<feature type="transmembrane region" description="Helical" evidence="6">
    <location>
        <begin position="46"/>
        <end position="68"/>
    </location>
</feature>
<dbReference type="Pfam" id="PF07690">
    <property type="entry name" value="MFS_1"/>
    <property type="match status" value="1"/>
</dbReference>
<dbReference type="InterPro" id="IPR036259">
    <property type="entry name" value="MFS_trans_sf"/>
</dbReference>
<dbReference type="PANTHER" id="PTHR23513">
    <property type="entry name" value="INTEGRAL MEMBRANE EFFLUX PROTEIN-RELATED"/>
    <property type="match status" value="1"/>
</dbReference>
<dbReference type="Gene3D" id="1.20.1250.20">
    <property type="entry name" value="MFS general substrate transporter like domains"/>
    <property type="match status" value="1"/>
</dbReference>
<dbReference type="InterPro" id="IPR020846">
    <property type="entry name" value="MFS_dom"/>
</dbReference>
<keyword evidence="9" id="KW-1185">Reference proteome</keyword>
<evidence type="ECO:0000313" key="8">
    <source>
        <dbReference type="EMBL" id="SNY55302.1"/>
    </source>
</evidence>
<keyword evidence="5 6" id="KW-0472">Membrane</keyword>
<feature type="transmembrane region" description="Helical" evidence="6">
    <location>
        <begin position="223"/>
        <end position="247"/>
    </location>
</feature>